<organism evidence="3 4">
    <name type="scientific">Hansschlegelia beijingensis</name>
    <dbReference type="NCBI Taxonomy" id="1133344"/>
    <lineage>
        <taxon>Bacteria</taxon>
        <taxon>Pseudomonadati</taxon>
        <taxon>Pseudomonadota</taxon>
        <taxon>Alphaproteobacteria</taxon>
        <taxon>Hyphomicrobiales</taxon>
        <taxon>Methylopilaceae</taxon>
        <taxon>Hansschlegelia</taxon>
    </lineage>
</organism>
<dbReference type="RefSeq" id="WP_183394330.1">
    <property type="nucleotide sequence ID" value="NZ_JACIDR010000001.1"/>
</dbReference>
<evidence type="ECO:0000313" key="4">
    <source>
        <dbReference type="Proteomes" id="UP000528964"/>
    </source>
</evidence>
<dbReference type="Gene3D" id="3.40.50.360">
    <property type="match status" value="1"/>
</dbReference>
<dbReference type="InterPro" id="IPR046980">
    <property type="entry name" value="KefG/KefF"/>
</dbReference>
<dbReference type="PANTHER" id="PTHR47307:SF1">
    <property type="entry name" value="GLUTATHIONE-REGULATED POTASSIUM-EFFLUX SYSTEM ANCILLARY PROTEIN KEFG"/>
    <property type="match status" value="1"/>
</dbReference>
<keyword evidence="4" id="KW-1185">Reference proteome</keyword>
<dbReference type="InterPro" id="IPR003680">
    <property type="entry name" value="Flavodoxin_fold"/>
</dbReference>
<dbReference type="GO" id="GO:0010181">
    <property type="term" value="F:FMN binding"/>
    <property type="evidence" value="ECO:0007669"/>
    <property type="project" value="TreeGrafter"/>
</dbReference>
<sequence>MTTQLLVFHPDYARSHANRALAEAAAQVAGVVVHDMGSLYPDPRSIDVDAEVERLFSAERLILQFPVQWYAPPPLLKAWQDVVLTRMYYLRPEQEGERLRDLPVMVAATAGNTPEAYSPDGVNLFPLAELLRPLQSIASRCAWRWTEPFLVYRANKLSDEERAEAARSYVERIERWRGPRAA</sequence>
<dbReference type="PANTHER" id="PTHR47307">
    <property type="entry name" value="GLUTATHIONE-REGULATED POTASSIUM-EFFLUX SYSTEM ANCILLARY PROTEIN KEFG"/>
    <property type="match status" value="1"/>
</dbReference>
<name>A0A7W6GEX7_9HYPH</name>
<dbReference type="Proteomes" id="UP000528964">
    <property type="component" value="Unassembled WGS sequence"/>
</dbReference>
<comment type="caution">
    <text evidence="3">The sequence shown here is derived from an EMBL/GenBank/DDBJ whole genome shotgun (WGS) entry which is preliminary data.</text>
</comment>
<keyword evidence="1" id="KW-0560">Oxidoreductase</keyword>
<protein>
    <submittedName>
        <fullName evidence="3">Putative NADPH-quinone reductase</fullName>
    </submittedName>
</protein>
<accession>A0A7W6GEX7</accession>
<evidence type="ECO:0000259" key="2">
    <source>
        <dbReference type="Pfam" id="PF02525"/>
    </source>
</evidence>
<gene>
    <name evidence="3" type="ORF">GGR24_001176</name>
</gene>
<proteinExistence type="predicted"/>
<evidence type="ECO:0000256" key="1">
    <source>
        <dbReference type="ARBA" id="ARBA00023002"/>
    </source>
</evidence>
<dbReference type="EMBL" id="JACIDR010000001">
    <property type="protein sequence ID" value="MBB3972543.1"/>
    <property type="molecule type" value="Genomic_DNA"/>
</dbReference>
<dbReference type="SUPFAM" id="SSF52218">
    <property type="entry name" value="Flavoproteins"/>
    <property type="match status" value="1"/>
</dbReference>
<dbReference type="GO" id="GO:0003955">
    <property type="term" value="F:NAD(P)H dehydrogenase (quinone) activity"/>
    <property type="evidence" value="ECO:0007669"/>
    <property type="project" value="TreeGrafter"/>
</dbReference>
<dbReference type="GO" id="GO:0009055">
    <property type="term" value="F:electron transfer activity"/>
    <property type="evidence" value="ECO:0007669"/>
    <property type="project" value="TreeGrafter"/>
</dbReference>
<reference evidence="3 4" key="1">
    <citation type="submission" date="2020-08" db="EMBL/GenBank/DDBJ databases">
        <title>Genomic Encyclopedia of Type Strains, Phase IV (KMG-IV): sequencing the most valuable type-strain genomes for metagenomic binning, comparative biology and taxonomic classification.</title>
        <authorList>
            <person name="Goeker M."/>
        </authorList>
    </citation>
    <scope>NUCLEOTIDE SEQUENCE [LARGE SCALE GENOMIC DNA]</scope>
    <source>
        <strain evidence="3 4">DSM 25481</strain>
    </source>
</reference>
<dbReference type="Pfam" id="PF02525">
    <property type="entry name" value="Flavodoxin_2"/>
    <property type="match status" value="1"/>
</dbReference>
<dbReference type="AlphaFoldDB" id="A0A7W6GEX7"/>
<dbReference type="InterPro" id="IPR029039">
    <property type="entry name" value="Flavoprotein-like_sf"/>
</dbReference>
<feature type="domain" description="Flavodoxin-like fold" evidence="2">
    <location>
        <begin position="1"/>
        <end position="172"/>
    </location>
</feature>
<evidence type="ECO:0000313" key="3">
    <source>
        <dbReference type="EMBL" id="MBB3972543.1"/>
    </source>
</evidence>